<keyword evidence="1" id="KW-0472">Membrane</keyword>
<evidence type="ECO:0000313" key="2">
    <source>
        <dbReference type="EMBL" id="GKT16084.1"/>
    </source>
</evidence>
<proteinExistence type="predicted"/>
<comment type="caution">
    <text evidence="2">The sequence shown here is derived from an EMBL/GenBank/DDBJ whole genome shotgun (WGS) entry which is preliminary data.</text>
</comment>
<evidence type="ECO:0000256" key="1">
    <source>
        <dbReference type="SAM" id="Phobius"/>
    </source>
</evidence>
<reference evidence="2" key="1">
    <citation type="submission" date="2022-03" db="EMBL/GenBank/DDBJ databases">
        <title>Draft genome sequence of Aduncisulcus paluster, a free-living microaerophilic Fornicata.</title>
        <authorList>
            <person name="Yuyama I."/>
            <person name="Kume K."/>
            <person name="Tamura T."/>
            <person name="Inagaki Y."/>
            <person name="Hashimoto T."/>
        </authorList>
    </citation>
    <scope>NUCLEOTIDE SEQUENCE</scope>
    <source>
        <strain evidence="2">NY0171</strain>
    </source>
</reference>
<dbReference type="EMBL" id="BQXS01005935">
    <property type="protein sequence ID" value="GKT16084.1"/>
    <property type="molecule type" value="Genomic_DNA"/>
</dbReference>
<accession>A0ABQ5JT37</accession>
<sequence length="115" mass="13053">MPKYLWSGVFPISSRVVPRRTVSDPIAKHLRGFTMRAPFSSASDTSLSLFSRFVGLVPSTIMSSAKALMCLVIFWGMIESKYILNNIGASPFPWAHPLFVWRVCPWKWMLDSTQL</sequence>
<keyword evidence="1" id="KW-0812">Transmembrane</keyword>
<organism evidence="2 3">
    <name type="scientific">Aduncisulcus paluster</name>
    <dbReference type="NCBI Taxonomy" id="2918883"/>
    <lineage>
        <taxon>Eukaryota</taxon>
        <taxon>Metamonada</taxon>
        <taxon>Carpediemonas-like organisms</taxon>
        <taxon>Aduncisulcus</taxon>
    </lineage>
</organism>
<gene>
    <name evidence="2" type="ORF">ADUPG1_004119</name>
</gene>
<evidence type="ECO:0000313" key="3">
    <source>
        <dbReference type="Proteomes" id="UP001057375"/>
    </source>
</evidence>
<name>A0ABQ5JT37_9EUKA</name>
<feature type="transmembrane region" description="Helical" evidence="1">
    <location>
        <begin position="53"/>
        <end position="78"/>
    </location>
</feature>
<keyword evidence="3" id="KW-1185">Reference proteome</keyword>
<protein>
    <submittedName>
        <fullName evidence="2">Uncharacterized protein</fullName>
    </submittedName>
</protein>
<dbReference type="Proteomes" id="UP001057375">
    <property type="component" value="Unassembled WGS sequence"/>
</dbReference>
<keyword evidence="1" id="KW-1133">Transmembrane helix</keyword>